<dbReference type="InterPro" id="IPR027434">
    <property type="entry name" value="Homing_endonucl"/>
</dbReference>
<evidence type="ECO:0000256" key="4">
    <source>
        <dbReference type="ARBA" id="ARBA00022723"/>
    </source>
</evidence>
<dbReference type="Gene3D" id="2.170.16.10">
    <property type="entry name" value="Hedgehog/Intein (Hint) domain"/>
    <property type="match status" value="1"/>
</dbReference>
<evidence type="ECO:0000256" key="15">
    <source>
        <dbReference type="PIRSR" id="PIRSR601233-3"/>
    </source>
</evidence>
<keyword evidence="9" id="KW-0342">GTP-binding</keyword>
<feature type="binding site" evidence="15">
    <location>
        <position position="101"/>
    </location>
    <ligand>
        <name>Mn(2+)</name>
        <dbReference type="ChEBI" id="CHEBI:29035"/>
        <label>1</label>
    </ligand>
</feature>
<dbReference type="InterPro" id="IPR036844">
    <property type="entry name" value="Hint_dom_sf"/>
</dbReference>
<evidence type="ECO:0000256" key="6">
    <source>
        <dbReference type="ARBA" id="ARBA00022759"/>
    </source>
</evidence>
<dbReference type="SUPFAM" id="SSF51294">
    <property type="entry name" value="Hedgehog/intein (Hint) domain"/>
    <property type="match status" value="1"/>
</dbReference>
<sequence length="575" mass="65210">MAGFEVHGYKVGKLNDYSWEIPVSVKQGMNVPARIFASEKLLKEMDPGVFDQITNVACLPGIQKAAMAMSDAHWGYGFPIGGVAAFDLEEGIISPGGIGFDINCIYGGAKILSEFGYTKNMIDFEGLWQKEIIKCSDFSNEVTGTTINAFMKSLGKKAYKITTETGKEIIASSDHRFYTKNGMKKVSEMENGFVAVFPFEGNEFEKPKQKLLVDEKIIRKAYKGNENGFNQIIKFLKGRGLLPIYLDSEKLPYLAKICGFVQGDGTLQFFKKGDAAAHFYGKKEDLETIKADIKKLGFESQIYSRNRHHKFETYYGISQFDYLEHSLHCSSTAFALLLKCLGCTAGNKVKQEWFVPEWILSSTKWLKRLYLAAFFGAELTTPKTVTRHGYNFYNPTLSLNKKLELRESGWKLLGQIQSMLDEFCVASSTIAEREEFTNKIGEISVRQRLQVSAEPENLIRFWSRIGFEYNAEKTFLANAAIAYLQIKEMVIEQREKSSQIAIELKQQGFTLKEVHEQIGNEFVNERFIARSIWGGRKTGARVASKFRKFDEFIKERIKGLGKTGFVWEKVASIEE</sequence>
<comment type="caution">
    <text evidence="17">The sequence shown here is derived from an EMBL/GenBank/DDBJ whole genome shotgun (WGS) entry which is preliminary data.</text>
</comment>
<keyword evidence="3 16" id="KW-0436">Ligase</keyword>
<evidence type="ECO:0000256" key="9">
    <source>
        <dbReference type="ARBA" id="ARBA00023134"/>
    </source>
</evidence>
<dbReference type="InterPro" id="IPR036025">
    <property type="entry name" value="RtcB-like_sf"/>
</dbReference>
<dbReference type="EMBL" id="JAGVWF010000073">
    <property type="protein sequence ID" value="MBS3059737.1"/>
    <property type="molecule type" value="Genomic_DNA"/>
</dbReference>
<dbReference type="GO" id="GO:0016539">
    <property type="term" value="P:intein-mediated protein splicing"/>
    <property type="evidence" value="ECO:0007669"/>
    <property type="project" value="InterPro"/>
</dbReference>
<feature type="non-terminal residue" evidence="17">
    <location>
        <position position="575"/>
    </location>
</feature>
<organism evidence="17 18">
    <name type="scientific">Candidatus Iainarchaeum sp</name>
    <dbReference type="NCBI Taxonomy" id="3101447"/>
    <lineage>
        <taxon>Archaea</taxon>
        <taxon>Candidatus Iainarchaeota</taxon>
        <taxon>Candidatus Iainarchaeia</taxon>
        <taxon>Candidatus Iainarchaeales</taxon>
        <taxon>Candidatus Iainarchaeaceae</taxon>
        <taxon>Candidatus Iainarchaeum</taxon>
    </lineage>
</organism>
<gene>
    <name evidence="16" type="primary">rtcB</name>
    <name evidence="17" type="ORF">J4224_04935</name>
</gene>
<evidence type="ECO:0000256" key="10">
    <source>
        <dbReference type="ARBA" id="ARBA00023211"/>
    </source>
</evidence>
<dbReference type="Gene3D" id="3.10.28.10">
    <property type="entry name" value="Homing endonucleases"/>
    <property type="match status" value="1"/>
</dbReference>
<dbReference type="Pfam" id="PF01139">
    <property type="entry name" value="RtcB"/>
    <property type="match status" value="1"/>
</dbReference>
<evidence type="ECO:0000256" key="16">
    <source>
        <dbReference type="RuleBase" id="RU371113"/>
    </source>
</evidence>
<evidence type="ECO:0000256" key="3">
    <source>
        <dbReference type="ARBA" id="ARBA00022598"/>
    </source>
</evidence>
<evidence type="ECO:0000256" key="14">
    <source>
        <dbReference type="ARBA" id="ARBA00049514"/>
    </source>
</evidence>
<dbReference type="EC" id="6.5.1.-" evidence="16"/>
<evidence type="ECO:0000256" key="13">
    <source>
        <dbReference type="ARBA" id="ARBA00047746"/>
    </source>
</evidence>
<dbReference type="NCBIfam" id="TIGR01445">
    <property type="entry name" value="intein_Nterm"/>
    <property type="match status" value="1"/>
</dbReference>
<dbReference type="GO" id="GO:0006396">
    <property type="term" value="P:RNA processing"/>
    <property type="evidence" value="ECO:0007669"/>
    <property type="project" value="InterPro"/>
</dbReference>
<dbReference type="SUPFAM" id="SSF103365">
    <property type="entry name" value="Hypothetical protein PH1602"/>
    <property type="match status" value="1"/>
</dbReference>
<comment type="cofactor">
    <cofactor evidence="15 16">
        <name>Mn(2+)</name>
        <dbReference type="ChEBI" id="CHEBI:29035"/>
    </cofactor>
    <text evidence="15 16">Binds 2 manganese ions per subunit.</text>
</comment>
<keyword evidence="4 15" id="KW-0479">Metal-binding</keyword>
<comment type="catalytic activity">
    <reaction evidence="14">
        <text>a 3'-end 2',3'-cyclophospho-ribonucleotide-RNA + a 5'-end dephospho-ribonucleoside-RNA + GTP + H2O = a ribonucleotidyl-ribonucleotide-RNA + GMP + diphosphate + H(+)</text>
        <dbReference type="Rhea" id="RHEA:68080"/>
        <dbReference type="Rhea" id="RHEA-COMP:10464"/>
        <dbReference type="Rhea" id="RHEA-COMP:13936"/>
        <dbReference type="Rhea" id="RHEA-COMP:17355"/>
        <dbReference type="ChEBI" id="CHEBI:15377"/>
        <dbReference type="ChEBI" id="CHEBI:15378"/>
        <dbReference type="ChEBI" id="CHEBI:33019"/>
        <dbReference type="ChEBI" id="CHEBI:37565"/>
        <dbReference type="ChEBI" id="CHEBI:58115"/>
        <dbReference type="ChEBI" id="CHEBI:83064"/>
        <dbReference type="ChEBI" id="CHEBI:138284"/>
        <dbReference type="ChEBI" id="CHEBI:173118"/>
        <dbReference type="EC" id="6.5.1.8"/>
    </reaction>
</comment>
<evidence type="ECO:0000256" key="8">
    <source>
        <dbReference type="ARBA" id="ARBA00023000"/>
    </source>
</evidence>
<reference evidence="17" key="1">
    <citation type="submission" date="2021-03" db="EMBL/GenBank/DDBJ databases">
        <authorList>
            <person name="Jaffe A."/>
        </authorList>
    </citation>
    <scope>NUCLEOTIDE SEQUENCE</scope>
    <source>
        <strain evidence="17">RIFCSPHIGHO2_01_FULL_GW2011_AR10_43_9</strain>
    </source>
</reference>
<dbReference type="CDD" id="cd00081">
    <property type="entry name" value="Hint"/>
    <property type="match status" value="1"/>
</dbReference>
<evidence type="ECO:0000256" key="1">
    <source>
        <dbReference type="ARBA" id="ARBA00008071"/>
    </source>
</evidence>
<protein>
    <recommendedName>
        <fullName evidence="11 16">tRNA-splicing ligase RtcB</fullName>
        <ecNumber evidence="16">6.5.1.-</ecNumber>
    </recommendedName>
</protein>
<dbReference type="GO" id="GO:0046872">
    <property type="term" value="F:metal ion binding"/>
    <property type="evidence" value="ECO:0007669"/>
    <property type="project" value="UniProtKB-UniRule"/>
</dbReference>
<dbReference type="Proteomes" id="UP000683213">
    <property type="component" value="Unassembled WGS sequence"/>
</dbReference>
<dbReference type="GO" id="GO:0005525">
    <property type="term" value="F:GTP binding"/>
    <property type="evidence" value="ECO:0007669"/>
    <property type="project" value="UniProtKB-KW"/>
</dbReference>
<reference evidence="17" key="2">
    <citation type="submission" date="2021-05" db="EMBL/GenBank/DDBJ databases">
        <title>Protein family content uncovers lineage relationships and bacterial pathway maintenance mechanisms in DPANN archaea.</title>
        <authorList>
            <person name="Castelle C.J."/>
            <person name="Meheust R."/>
            <person name="Jaffe A.L."/>
            <person name="Seitz K."/>
            <person name="Gong X."/>
            <person name="Baker B.J."/>
            <person name="Banfield J.F."/>
        </authorList>
    </citation>
    <scope>NUCLEOTIDE SEQUENCE</scope>
    <source>
        <strain evidence="17">RIFCSPHIGHO2_01_FULL_GW2011_AR10_43_9</strain>
    </source>
</reference>
<dbReference type="GO" id="GO:0004519">
    <property type="term" value="F:endonuclease activity"/>
    <property type="evidence" value="ECO:0007669"/>
    <property type="project" value="UniProtKB-KW"/>
</dbReference>
<comment type="function">
    <text evidence="12">Essential for tRNA splicing and maturation. Acts by directly joining spliced tRNA halves to mature-sized tRNAs. Joins RNA with 2',3'-cyclic-phosphate or 3'-phosphate ends to RNA with 5'-hydroxy ends.</text>
</comment>
<dbReference type="Gene3D" id="3.90.1860.10">
    <property type="entry name" value="tRNA-splicing ligase RtcB"/>
    <property type="match status" value="1"/>
</dbReference>
<keyword evidence="6" id="KW-0255">Endonuclease</keyword>
<dbReference type="GO" id="GO:0003972">
    <property type="term" value="F:RNA ligase (ATP) activity"/>
    <property type="evidence" value="ECO:0007669"/>
    <property type="project" value="TreeGrafter"/>
</dbReference>
<evidence type="ECO:0000256" key="2">
    <source>
        <dbReference type="ARBA" id="ARBA00011245"/>
    </source>
</evidence>
<dbReference type="InterPro" id="IPR006141">
    <property type="entry name" value="Intein_N"/>
</dbReference>
<evidence type="ECO:0000256" key="7">
    <source>
        <dbReference type="ARBA" id="ARBA00022813"/>
    </source>
</evidence>
<accession>A0A8T4KZT4</accession>
<evidence type="ECO:0000256" key="12">
    <source>
        <dbReference type="ARBA" id="ARBA00045316"/>
    </source>
</evidence>
<dbReference type="InterPro" id="IPR001233">
    <property type="entry name" value="RtcB"/>
</dbReference>
<evidence type="ECO:0000313" key="17">
    <source>
        <dbReference type="EMBL" id="MBS3059737.1"/>
    </source>
</evidence>
<evidence type="ECO:0000256" key="5">
    <source>
        <dbReference type="ARBA" id="ARBA00022741"/>
    </source>
</evidence>
<keyword evidence="6" id="KW-0540">Nuclease</keyword>
<dbReference type="PANTHER" id="PTHR11118">
    <property type="entry name" value="RNA-SPLICING LIGASE RTCB HOMOLOG"/>
    <property type="match status" value="1"/>
</dbReference>
<keyword evidence="7" id="KW-0068">Autocatalytic cleavage</keyword>
<proteinExistence type="inferred from homology"/>
<evidence type="ECO:0000256" key="11">
    <source>
        <dbReference type="ARBA" id="ARBA00033766"/>
    </source>
</evidence>
<comment type="catalytic activity">
    <reaction evidence="13">
        <text>a 3'-end 3'-phospho-ribonucleotide-RNA + a 5'-end dephospho-ribonucleoside-RNA + GTP = a ribonucleotidyl-ribonucleotide-RNA + GMP + diphosphate</text>
        <dbReference type="Rhea" id="RHEA:68076"/>
        <dbReference type="Rhea" id="RHEA-COMP:10463"/>
        <dbReference type="Rhea" id="RHEA-COMP:13936"/>
        <dbReference type="Rhea" id="RHEA-COMP:17355"/>
        <dbReference type="ChEBI" id="CHEBI:33019"/>
        <dbReference type="ChEBI" id="CHEBI:37565"/>
        <dbReference type="ChEBI" id="CHEBI:58115"/>
        <dbReference type="ChEBI" id="CHEBI:83062"/>
        <dbReference type="ChEBI" id="CHEBI:138284"/>
        <dbReference type="ChEBI" id="CHEBI:173118"/>
        <dbReference type="EC" id="6.5.1.8"/>
    </reaction>
</comment>
<keyword evidence="5" id="KW-0547">Nucleotide-binding</keyword>
<dbReference type="AlphaFoldDB" id="A0A8T4KZT4"/>
<dbReference type="GO" id="GO:0170057">
    <property type="term" value="F:RNA ligase (GTP) activity"/>
    <property type="evidence" value="ECO:0007669"/>
    <property type="project" value="UniProtKB-EC"/>
</dbReference>
<dbReference type="PROSITE" id="PS50817">
    <property type="entry name" value="INTEIN_N_TER"/>
    <property type="match status" value="1"/>
</dbReference>
<keyword evidence="10 15" id="KW-0464">Manganese</keyword>
<keyword evidence="6" id="KW-0378">Hydrolase</keyword>
<comment type="similarity">
    <text evidence="1 16">Belongs to the RtcB family.</text>
</comment>
<comment type="subunit">
    <text evidence="2 16">Monomer.</text>
</comment>
<name>A0A8T4KZT4_9ARCH</name>
<dbReference type="PANTHER" id="PTHR11118:SF1">
    <property type="entry name" value="RNA-SPLICING LIGASE RTCB HOMOLOG"/>
    <property type="match status" value="1"/>
</dbReference>
<evidence type="ECO:0000313" key="18">
    <source>
        <dbReference type="Proteomes" id="UP000683213"/>
    </source>
</evidence>
<keyword evidence="8" id="KW-0651">Protein splicing</keyword>